<proteinExistence type="predicted"/>
<evidence type="ECO:0000313" key="2">
    <source>
        <dbReference type="Proteomes" id="UP000663722"/>
    </source>
</evidence>
<sequence>MPRRHEDTKFHEVSLRFLCVSVADFFGCVKGGTHPKYFYDQGAKNPAFS</sequence>
<dbReference type="Proteomes" id="UP000663722">
    <property type="component" value="Chromosome"/>
</dbReference>
<dbReference type="AlphaFoldDB" id="A0A975BPN1"/>
<name>A0A975BPN1_9BACT</name>
<dbReference type="EMBL" id="CP061800">
    <property type="protein sequence ID" value="QTA89386.1"/>
    <property type="molecule type" value="Genomic_DNA"/>
</dbReference>
<protein>
    <submittedName>
        <fullName evidence="1">Uncharacterized protein</fullName>
    </submittedName>
</protein>
<dbReference type="KEGG" id="dmm:dnm_054370"/>
<reference evidence="1" key="1">
    <citation type="journal article" date="2021" name="Microb. Physiol.">
        <title>Proteogenomic Insights into the Physiology of Marine, Sulfate-Reducing, Filamentous Desulfonema limicola and Desulfonema magnum.</title>
        <authorList>
            <person name="Schnaars V."/>
            <person name="Wohlbrand L."/>
            <person name="Scheve S."/>
            <person name="Hinrichs C."/>
            <person name="Reinhardt R."/>
            <person name="Rabus R."/>
        </authorList>
    </citation>
    <scope>NUCLEOTIDE SEQUENCE</scope>
    <source>
        <strain evidence="1">4be13</strain>
    </source>
</reference>
<accession>A0A975BPN1</accession>
<organism evidence="1 2">
    <name type="scientific">Desulfonema magnum</name>
    <dbReference type="NCBI Taxonomy" id="45655"/>
    <lineage>
        <taxon>Bacteria</taxon>
        <taxon>Pseudomonadati</taxon>
        <taxon>Thermodesulfobacteriota</taxon>
        <taxon>Desulfobacteria</taxon>
        <taxon>Desulfobacterales</taxon>
        <taxon>Desulfococcaceae</taxon>
        <taxon>Desulfonema</taxon>
    </lineage>
</organism>
<gene>
    <name evidence="1" type="ORF">dnm_054370</name>
</gene>
<keyword evidence="2" id="KW-1185">Reference proteome</keyword>
<evidence type="ECO:0000313" key="1">
    <source>
        <dbReference type="EMBL" id="QTA89386.1"/>
    </source>
</evidence>